<accession>A0A916K040</accession>
<evidence type="ECO:0000313" key="4">
    <source>
        <dbReference type="Proteomes" id="UP000693892"/>
    </source>
</evidence>
<name>A0A916K040_9MICO</name>
<dbReference type="AlphaFoldDB" id="A0A916K040"/>
<sequence length="169" mass="17398">MNRMQRTPFLSVVTFAVAGLAIGLLVQLVRSAQGSPPLVPPLSLAATLLVIAAVLVVLAILLRRAVLRTSGRAVNPFHAVRLLAGARAGQFAGALFAGLAAGSGLQLLTRSILPPASTWAPMLLVLTSGVVLVVCGVIAELLCRVPPGDSEENPENHQGDVIEDGGFAP</sequence>
<keyword evidence="2" id="KW-1133">Transmembrane helix</keyword>
<comment type="caution">
    <text evidence="3">The sequence shown here is derived from an EMBL/GenBank/DDBJ whole genome shotgun (WGS) entry which is preliminary data.</text>
</comment>
<dbReference type="Proteomes" id="UP000693892">
    <property type="component" value="Unassembled WGS sequence"/>
</dbReference>
<evidence type="ECO:0008006" key="5">
    <source>
        <dbReference type="Google" id="ProtNLM"/>
    </source>
</evidence>
<evidence type="ECO:0000313" key="3">
    <source>
        <dbReference type="EMBL" id="CAG7620549.1"/>
    </source>
</evidence>
<protein>
    <recommendedName>
        <fullName evidence="5">DUF3180 domain-containing protein</fullName>
    </recommendedName>
</protein>
<dbReference type="InterPro" id="IPR021517">
    <property type="entry name" value="DUF3180"/>
</dbReference>
<feature type="transmembrane region" description="Helical" evidence="2">
    <location>
        <begin position="41"/>
        <end position="62"/>
    </location>
</feature>
<reference evidence="3" key="1">
    <citation type="submission" date="2021-06" db="EMBL/GenBank/DDBJ databases">
        <authorList>
            <person name="Criscuolo A."/>
        </authorList>
    </citation>
    <scope>NUCLEOTIDE SEQUENCE</scope>
    <source>
        <strain evidence="3">CIP111803</strain>
    </source>
</reference>
<gene>
    <name evidence="3" type="ORF">LEUCIP111803_02373</name>
</gene>
<dbReference type="Pfam" id="PF11377">
    <property type="entry name" value="DUF3180"/>
    <property type="match status" value="1"/>
</dbReference>
<keyword evidence="2" id="KW-0812">Transmembrane</keyword>
<organism evidence="3 4">
    <name type="scientific">Leucobacter soli</name>
    <dbReference type="NCBI Taxonomy" id="2812850"/>
    <lineage>
        <taxon>Bacteria</taxon>
        <taxon>Bacillati</taxon>
        <taxon>Actinomycetota</taxon>
        <taxon>Actinomycetes</taxon>
        <taxon>Micrococcales</taxon>
        <taxon>Microbacteriaceae</taxon>
        <taxon>Leucobacter</taxon>
    </lineage>
</organism>
<dbReference type="EMBL" id="CAJVAP010000036">
    <property type="protein sequence ID" value="CAG7620549.1"/>
    <property type="molecule type" value="Genomic_DNA"/>
</dbReference>
<keyword evidence="4" id="KW-1185">Reference proteome</keyword>
<evidence type="ECO:0000256" key="2">
    <source>
        <dbReference type="SAM" id="Phobius"/>
    </source>
</evidence>
<keyword evidence="2" id="KW-0472">Membrane</keyword>
<proteinExistence type="predicted"/>
<evidence type="ECO:0000256" key="1">
    <source>
        <dbReference type="SAM" id="MobiDB-lite"/>
    </source>
</evidence>
<feature type="region of interest" description="Disordered" evidence="1">
    <location>
        <begin position="148"/>
        <end position="169"/>
    </location>
</feature>
<feature type="transmembrane region" description="Helical" evidence="2">
    <location>
        <begin position="119"/>
        <end position="143"/>
    </location>
</feature>